<dbReference type="PANTHER" id="PTHR31375">
    <property type="match status" value="1"/>
</dbReference>
<protein>
    <submittedName>
        <fullName evidence="12">Putative polygalacturonase</fullName>
        <ecNumber evidence="12">3.2.1.15</ecNumber>
    </submittedName>
</protein>
<dbReference type="EC" id="3.2.1.15" evidence="12"/>
<evidence type="ECO:0000256" key="9">
    <source>
        <dbReference type="RuleBase" id="RU361169"/>
    </source>
</evidence>
<dbReference type="SMART" id="SM00710">
    <property type="entry name" value="PbH1"/>
    <property type="match status" value="6"/>
</dbReference>
<evidence type="ECO:0000256" key="6">
    <source>
        <dbReference type="ARBA" id="ARBA00023295"/>
    </source>
</evidence>
<feature type="active site" evidence="8">
    <location>
        <position position="235"/>
    </location>
</feature>
<dbReference type="AlphaFoldDB" id="A0A2P6P3M9"/>
<feature type="signal peptide" evidence="11">
    <location>
        <begin position="1"/>
        <end position="22"/>
    </location>
</feature>
<evidence type="ECO:0000256" key="4">
    <source>
        <dbReference type="ARBA" id="ARBA00022525"/>
    </source>
</evidence>
<accession>A0A2P6P3M9</accession>
<keyword evidence="3" id="KW-0134">Cell wall</keyword>
<dbReference type="InterPro" id="IPR006626">
    <property type="entry name" value="PbH1"/>
</dbReference>
<dbReference type="Proteomes" id="UP000238479">
    <property type="component" value="Chromosome 7"/>
</dbReference>
<name>A0A2P6P3M9_ROSCH</name>
<feature type="region of interest" description="Disordered" evidence="10">
    <location>
        <begin position="401"/>
        <end position="420"/>
    </location>
</feature>
<dbReference type="SUPFAM" id="SSF51126">
    <property type="entry name" value="Pectin lyase-like"/>
    <property type="match status" value="1"/>
</dbReference>
<feature type="chain" id="PRO_5015116514" evidence="11">
    <location>
        <begin position="23"/>
        <end position="445"/>
    </location>
</feature>
<dbReference type="FunFam" id="2.160.20.10:FF:000004">
    <property type="entry name" value="Pectin lyase-like superfamily protein"/>
    <property type="match status" value="1"/>
</dbReference>
<dbReference type="GO" id="GO:0071555">
    <property type="term" value="P:cell wall organization"/>
    <property type="evidence" value="ECO:0007669"/>
    <property type="project" value="UniProtKB-KW"/>
</dbReference>
<keyword evidence="7" id="KW-0961">Cell wall biogenesis/degradation</keyword>
<sequence length="445" mass="47743">MKSTNIYFGKLLLSLLAFTVVADQSNVFDVTSSKYGGKPDSDISKAMTMSWTDACASMSTSTVLVPRGTYELLQQATFEGPCKAPIQFQLQGTLQAPKDRSQLDVSWVQFKNLDMLTLSGGGTFDGQGAHSWKEHHDSTPVDIKFKTVNNSIISDITFMDSAKFHIGVHDCNNVAFQRLTITAPEDSPNTDGIHISSSTKITVSDSYIATGDDCVSIGDGSNQILVSNIACGPGHGISIGSLGKYPDEQPVVGITVKNCTLTGTTNGARIKTWPNSPATSVAWDILFQDMIMVNVKNPILINQNYCDKGKSCKLMIPSKVQISDVRFKNIRGSSSSPVAVKLDCSHSAPCRNVELSDIDLTYSGDEKNKITSECNNVKPRLARVTKALACANLGDIPIDNSPPHDDGGFGPTSSAAGNSLGQNPTVRVMVLISSTMALWLLHGLL</sequence>
<dbReference type="OMA" id="MDSAKFH"/>
<evidence type="ECO:0000256" key="10">
    <source>
        <dbReference type="SAM" id="MobiDB-lite"/>
    </source>
</evidence>
<comment type="subcellular location">
    <subcellularLocation>
        <location evidence="1">Secreted</location>
        <location evidence="1">Cell wall</location>
    </subcellularLocation>
</comment>
<proteinExistence type="inferred from homology"/>
<evidence type="ECO:0000313" key="12">
    <source>
        <dbReference type="EMBL" id="PRQ16537.1"/>
    </source>
</evidence>
<keyword evidence="4" id="KW-0964">Secreted</keyword>
<dbReference type="STRING" id="74649.A0A2P6P3M9"/>
<comment type="caution">
    <text evidence="12">The sequence shown here is derived from an EMBL/GenBank/DDBJ whole genome shotgun (WGS) entry which is preliminary data.</text>
</comment>
<keyword evidence="13" id="KW-1185">Reference proteome</keyword>
<keyword evidence="6 9" id="KW-0326">Glycosidase</keyword>
<feature type="compositionally biased region" description="Polar residues" evidence="10">
    <location>
        <begin position="411"/>
        <end position="420"/>
    </location>
</feature>
<dbReference type="GO" id="GO:0004650">
    <property type="term" value="F:polygalacturonase activity"/>
    <property type="evidence" value="ECO:0007669"/>
    <property type="project" value="UniProtKB-EC"/>
</dbReference>
<evidence type="ECO:0000256" key="3">
    <source>
        <dbReference type="ARBA" id="ARBA00022512"/>
    </source>
</evidence>
<dbReference type="GO" id="GO:0005975">
    <property type="term" value="P:carbohydrate metabolic process"/>
    <property type="evidence" value="ECO:0007669"/>
    <property type="project" value="InterPro"/>
</dbReference>
<dbReference type="InterPro" id="IPR012334">
    <property type="entry name" value="Pectin_lyas_fold"/>
</dbReference>
<keyword evidence="11" id="KW-0732">Signal</keyword>
<evidence type="ECO:0000256" key="11">
    <source>
        <dbReference type="SAM" id="SignalP"/>
    </source>
</evidence>
<organism evidence="12 13">
    <name type="scientific">Rosa chinensis</name>
    <name type="common">China rose</name>
    <dbReference type="NCBI Taxonomy" id="74649"/>
    <lineage>
        <taxon>Eukaryota</taxon>
        <taxon>Viridiplantae</taxon>
        <taxon>Streptophyta</taxon>
        <taxon>Embryophyta</taxon>
        <taxon>Tracheophyta</taxon>
        <taxon>Spermatophyta</taxon>
        <taxon>Magnoliopsida</taxon>
        <taxon>eudicotyledons</taxon>
        <taxon>Gunneridae</taxon>
        <taxon>Pentapetalae</taxon>
        <taxon>rosids</taxon>
        <taxon>fabids</taxon>
        <taxon>Rosales</taxon>
        <taxon>Rosaceae</taxon>
        <taxon>Rosoideae</taxon>
        <taxon>Rosoideae incertae sedis</taxon>
        <taxon>Rosa</taxon>
    </lineage>
</organism>
<dbReference type="Gene3D" id="2.160.20.10">
    <property type="entry name" value="Single-stranded right-handed beta-helix, Pectin lyase-like"/>
    <property type="match status" value="1"/>
</dbReference>
<comment type="similarity">
    <text evidence="2 9">Belongs to the glycosyl hydrolase 28 family.</text>
</comment>
<gene>
    <name evidence="12" type="ORF">RchiOBHm_Chr7g0185321</name>
</gene>
<dbReference type="InterPro" id="IPR011050">
    <property type="entry name" value="Pectin_lyase_fold/virulence"/>
</dbReference>
<dbReference type="InterPro" id="IPR000743">
    <property type="entry name" value="Glyco_hydro_28"/>
</dbReference>
<keyword evidence="5 9" id="KW-0378">Hydrolase</keyword>
<evidence type="ECO:0000256" key="1">
    <source>
        <dbReference type="ARBA" id="ARBA00004191"/>
    </source>
</evidence>
<evidence type="ECO:0000256" key="8">
    <source>
        <dbReference type="PROSITE-ProRule" id="PRU10052"/>
    </source>
</evidence>
<evidence type="ECO:0000256" key="7">
    <source>
        <dbReference type="ARBA" id="ARBA00023316"/>
    </source>
</evidence>
<evidence type="ECO:0000256" key="2">
    <source>
        <dbReference type="ARBA" id="ARBA00008834"/>
    </source>
</evidence>
<dbReference type="Gramene" id="PRQ16537">
    <property type="protein sequence ID" value="PRQ16537"/>
    <property type="gene ID" value="RchiOBHm_Chr7g0185321"/>
</dbReference>
<dbReference type="PROSITE" id="PS00502">
    <property type="entry name" value="POLYGALACTURONASE"/>
    <property type="match status" value="1"/>
</dbReference>
<evidence type="ECO:0000256" key="5">
    <source>
        <dbReference type="ARBA" id="ARBA00022801"/>
    </source>
</evidence>
<dbReference type="Pfam" id="PF00295">
    <property type="entry name" value="Glyco_hydro_28"/>
    <property type="match status" value="1"/>
</dbReference>
<reference evidence="12 13" key="1">
    <citation type="journal article" date="2018" name="Nat. Genet.">
        <title>The Rosa genome provides new insights in the design of modern roses.</title>
        <authorList>
            <person name="Bendahmane M."/>
        </authorList>
    </citation>
    <scope>NUCLEOTIDE SEQUENCE [LARGE SCALE GENOMIC DNA]</scope>
    <source>
        <strain evidence="13">cv. Old Blush</strain>
    </source>
</reference>
<dbReference type="EMBL" id="PDCK01000045">
    <property type="protein sequence ID" value="PRQ16537.1"/>
    <property type="molecule type" value="Genomic_DNA"/>
</dbReference>
<evidence type="ECO:0000313" key="13">
    <source>
        <dbReference type="Proteomes" id="UP000238479"/>
    </source>
</evidence>